<feature type="chain" id="PRO_5029009928" evidence="1">
    <location>
        <begin position="24"/>
        <end position="196"/>
    </location>
</feature>
<accession>A0A6S7BK26</accession>
<keyword evidence="1" id="KW-0732">Signal</keyword>
<gene>
    <name evidence="2" type="ORF">LMG3458_03684</name>
</gene>
<proteinExistence type="predicted"/>
<dbReference type="RefSeq" id="WP_175192019.1">
    <property type="nucleotide sequence ID" value="NZ_CADIJO010000012.1"/>
</dbReference>
<evidence type="ECO:0000313" key="3">
    <source>
        <dbReference type="Proteomes" id="UP000494111"/>
    </source>
</evidence>
<dbReference type="AlphaFoldDB" id="A0A6S7BK26"/>
<reference evidence="2 3" key="1">
    <citation type="submission" date="2020-04" db="EMBL/GenBank/DDBJ databases">
        <authorList>
            <person name="De Canck E."/>
        </authorList>
    </citation>
    <scope>NUCLEOTIDE SEQUENCE [LARGE SCALE GENOMIC DNA]</scope>
    <source>
        <strain evidence="2 3">LMG 3458</strain>
    </source>
</reference>
<feature type="signal peptide" evidence="1">
    <location>
        <begin position="1"/>
        <end position="23"/>
    </location>
</feature>
<sequence>MKISLPHLLAALAASLCAATALAASAGDNAVAAAQAQLTRMTPASKIECRADGYGGASCTADGFSVNFGNCGEGAAFGSIAADGGLDLNDRIDGEGHPVAHVQDRQFVCIPAMARKGETQRHYVIAVPTASVPECRGNDLCKDADLPVQWKTPQSGKACQRGKDGDYAGDCAAGWVDVGQIDQYDTLAPVPAKAAK</sequence>
<organism evidence="2 3">
    <name type="scientific">Achromobacter deleyi</name>
    <dbReference type="NCBI Taxonomy" id="1353891"/>
    <lineage>
        <taxon>Bacteria</taxon>
        <taxon>Pseudomonadati</taxon>
        <taxon>Pseudomonadota</taxon>
        <taxon>Betaproteobacteria</taxon>
        <taxon>Burkholderiales</taxon>
        <taxon>Alcaligenaceae</taxon>
        <taxon>Achromobacter</taxon>
    </lineage>
</organism>
<dbReference type="Proteomes" id="UP000494111">
    <property type="component" value="Unassembled WGS sequence"/>
</dbReference>
<evidence type="ECO:0000256" key="1">
    <source>
        <dbReference type="SAM" id="SignalP"/>
    </source>
</evidence>
<protein>
    <submittedName>
        <fullName evidence="2">Uncharacterized protein</fullName>
    </submittedName>
</protein>
<name>A0A6S7BK26_9BURK</name>
<dbReference type="EMBL" id="CADIJO010000012">
    <property type="protein sequence ID" value="CAB3717776.1"/>
    <property type="molecule type" value="Genomic_DNA"/>
</dbReference>
<evidence type="ECO:0000313" key="2">
    <source>
        <dbReference type="EMBL" id="CAB3717776.1"/>
    </source>
</evidence>